<evidence type="ECO:0000313" key="13">
    <source>
        <dbReference type="RefSeq" id="XP_022101917.1"/>
    </source>
</evidence>
<evidence type="ECO:0000256" key="4">
    <source>
        <dbReference type="ARBA" id="ARBA00022989"/>
    </source>
</evidence>
<dbReference type="RefSeq" id="XP_022101914.1">
    <property type="nucleotide sequence ID" value="XM_022246222.1"/>
</dbReference>
<dbReference type="RefSeq" id="XP_022101917.1">
    <property type="nucleotide sequence ID" value="XM_022246225.1"/>
</dbReference>
<evidence type="ECO:0000256" key="5">
    <source>
        <dbReference type="ARBA" id="ARBA00023136"/>
    </source>
</evidence>
<keyword evidence="5 7" id="KW-0472">Membrane</keyword>
<evidence type="ECO:0000256" key="7">
    <source>
        <dbReference type="SAM" id="Phobius"/>
    </source>
</evidence>
<comment type="subcellular location">
    <subcellularLocation>
        <location evidence="1">Membrane</location>
        <topology evidence="1">Multi-pass membrane protein</topology>
    </subcellularLocation>
</comment>
<dbReference type="KEGG" id="aplc:110985293"/>
<evidence type="ECO:0000313" key="11">
    <source>
        <dbReference type="RefSeq" id="XP_022101915.1"/>
    </source>
</evidence>
<evidence type="ECO:0000313" key="12">
    <source>
        <dbReference type="RefSeq" id="XP_022101916.1"/>
    </source>
</evidence>
<dbReference type="GO" id="GO:0016020">
    <property type="term" value="C:membrane"/>
    <property type="evidence" value="ECO:0007669"/>
    <property type="project" value="UniProtKB-SubCell"/>
</dbReference>
<keyword evidence="4 7" id="KW-1133">Transmembrane helix</keyword>
<dbReference type="InterPro" id="IPR052983">
    <property type="entry name" value="MFS_Riboflavin_Transporter"/>
</dbReference>
<feature type="transmembrane region" description="Helical" evidence="7">
    <location>
        <begin position="331"/>
        <end position="351"/>
    </location>
</feature>
<evidence type="ECO:0000313" key="9">
    <source>
        <dbReference type="Proteomes" id="UP000694845"/>
    </source>
</evidence>
<dbReference type="AlphaFoldDB" id="A0A8B7ZFB0"/>
<evidence type="ECO:0000313" key="10">
    <source>
        <dbReference type="RefSeq" id="XP_022101914.1"/>
    </source>
</evidence>
<feature type="transmembrane region" description="Helical" evidence="7">
    <location>
        <begin position="358"/>
        <end position="381"/>
    </location>
</feature>
<feature type="transmembrane region" description="Helical" evidence="7">
    <location>
        <begin position="419"/>
        <end position="442"/>
    </location>
</feature>
<feature type="transmembrane region" description="Helical" evidence="7">
    <location>
        <begin position="297"/>
        <end position="319"/>
    </location>
</feature>
<feature type="transmembrane region" description="Helical" evidence="7">
    <location>
        <begin position="448"/>
        <end position="472"/>
    </location>
</feature>
<feature type="transmembrane region" description="Helical" evidence="7">
    <location>
        <begin position="201"/>
        <end position="220"/>
    </location>
</feature>
<dbReference type="GeneID" id="110985293"/>
<dbReference type="Pfam" id="PF07690">
    <property type="entry name" value="MFS_1"/>
    <property type="match status" value="1"/>
</dbReference>
<feature type="region of interest" description="Disordered" evidence="6">
    <location>
        <begin position="246"/>
        <end position="271"/>
    </location>
</feature>
<evidence type="ECO:0000256" key="2">
    <source>
        <dbReference type="ARBA" id="ARBA00022448"/>
    </source>
</evidence>
<dbReference type="Proteomes" id="UP000694845">
    <property type="component" value="Unplaced"/>
</dbReference>
<reference evidence="10 11" key="1">
    <citation type="submission" date="2025-04" db="UniProtKB">
        <authorList>
            <consortium name="RefSeq"/>
        </authorList>
    </citation>
    <scope>IDENTIFICATION</scope>
</reference>
<evidence type="ECO:0000256" key="3">
    <source>
        <dbReference type="ARBA" id="ARBA00022692"/>
    </source>
</evidence>
<feature type="transmembrane region" description="Helical" evidence="7">
    <location>
        <begin position="145"/>
        <end position="161"/>
    </location>
</feature>
<sequence length="482" mass="52735">MTCRNERWWRAPAALLGGILVHVTLGTIYTFGNMSPYFTSYIREFSQPQSLRYKEASLIFALMLVGQGLSMWIGGYLERKLGVRVAVLIGGWTMSLGVLLSFFTIKHSFTLMALTYGVLQGIGIGIAYAPPLVCAMNWMPKRKGLVNGLVVAGFGGGAFFFDQIQTAFINPQNLDANVSLPNYPDEKYFQEHSLLQRVPTSFLLCGGCYALLQLIGCLLMSGPPDSNNLKSQDQKCLISKPEHQNLNSASAASDTCSSDGEDSSHDIPPKPTATLLELDDKSSGLNLTTKEIVKTRAFWTLWATFLANGQTIVFISTLYKAYGLSFISDDRLLSLVGSVSAIFNASGRLFWGYIADVYSYQVAMTSLCCCMSALMLSFIATPQGGEVMFFIWICFIFFTFSGNFSLFPTVTARSFGVNYVGTNYGLLFTSQAITGPVGVLLSSTLSDIIGWFGMFTMIAAFAFFGAILTVTFNMKRLNGSAI</sequence>
<feature type="transmembrane region" description="Helical" evidence="7">
    <location>
        <begin position="111"/>
        <end position="133"/>
    </location>
</feature>
<feature type="transmembrane region" description="Helical" evidence="7">
    <location>
        <begin position="12"/>
        <end position="31"/>
    </location>
</feature>
<dbReference type="SUPFAM" id="SSF103473">
    <property type="entry name" value="MFS general substrate transporter"/>
    <property type="match status" value="1"/>
</dbReference>
<dbReference type="RefSeq" id="XP_022101915.1">
    <property type="nucleotide sequence ID" value="XM_022246223.1"/>
</dbReference>
<dbReference type="InterPro" id="IPR011701">
    <property type="entry name" value="MFS"/>
</dbReference>
<feature type="transmembrane region" description="Helical" evidence="7">
    <location>
        <begin position="387"/>
        <end position="407"/>
    </location>
</feature>
<feature type="domain" description="Major facilitator superfamily (MFS) profile" evidence="8">
    <location>
        <begin position="10"/>
        <end position="477"/>
    </location>
</feature>
<organism evidence="9 12">
    <name type="scientific">Acanthaster planci</name>
    <name type="common">Crown-of-thorns starfish</name>
    <dbReference type="NCBI Taxonomy" id="133434"/>
    <lineage>
        <taxon>Eukaryota</taxon>
        <taxon>Metazoa</taxon>
        <taxon>Echinodermata</taxon>
        <taxon>Eleutherozoa</taxon>
        <taxon>Asterozoa</taxon>
        <taxon>Asteroidea</taxon>
        <taxon>Valvatacea</taxon>
        <taxon>Valvatida</taxon>
        <taxon>Acanthasteridae</taxon>
        <taxon>Acanthaster</taxon>
    </lineage>
</organism>
<dbReference type="OrthoDB" id="410267at2759"/>
<dbReference type="OMA" id="HQLWLMW"/>
<dbReference type="GO" id="GO:0022857">
    <property type="term" value="F:transmembrane transporter activity"/>
    <property type="evidence" value="ECO:0007669"/>
    <property type="project" value="InterPro"/>
</dbReference>
<dbReference type="Gene3D" id="1.20.1250.20">
    <property type="entry name" value="MFS general substrate transporter like domains"/>
    <property type="match status" value="2"/>
</dbReference>
<evidence type="ECO:0000259" key="8">
    <source>
        <dbReference type="PROSITE" id="PS50850"/>
    </source>
</evidence>
<feature type="transmembrane region" description="Helical" evidence="7">
    <location>
        <begin position="56"/>
        <end position="73"/>
    </location>
</feature>
<dbReference type="PANTHER" id="PTHR43385:SF1">
    <property type="entry name" value="RIBOFLAVIN TRANSPORTER RIBJ"/>
    <property type="match status" value="1"/>
</dbReference>
<evidence type="ECO:0000256" key="6">
    <source>
        <dbReference type="SAM" id="MobiDB-lite"/>
    </source>
</evidence>
<proteinExistence type="predicted"/>
<feature type="transmembrane region" description="Helical" evidence="7">
    <location>
        <begin position="85"/>
        <end position="105"/>
    </location>
</feature>
<protein>
    <submittedName>
        <fullName evidence="10 11">Uncharacterized protein LOC110985293 isoform X1</fullName>
    </submittedName>
</protein>
<dbReference type="InterPro" id="IPR036259">
    <property type="entry name" value="MFS_trans_sf"/>
</dbReference>
<keyword evidence="2" id="KW-0813">Transport</keyword>
<accession>A0A8B7ZFB0</accession>
<dbReference type="PANTHER" id="PTHR43385">
    <property type="entry name" value="RIBOFLAVIN TRANSPORTER RIBJ"/>
    <property type="match status" value="1"/>
</dbReference>
<dbReference type="RefSeq" id="XP_022101916.1">
    <property type="nucleotide sequence ID" value="XM_022246224.1"/>
</dbReference>
<name>A0A8B7ZFB0_ACAPL</name>
<keyword evidence="9" id="KW-1185">Reference proteome</keyword>
<dbReference type="PROSITE" id="PS50850">
    <property type="entry name" value="MFS"/>
    <property type="match status" value="1"/>
</dbReference>
<evidence type="ECO:0000256" key="1">
    <source>
        <dbReference type="ARBA" id="ARBA00004141"/>
    </source>
</evidence>
<keyword evidence="3 7" id="KW-0812">Transmembrane</keyword>
<dbReference type="InterPro" id="IPR020846">
    <property type="entry name" value="MFS_dom"/>
</dbReference>
<gene>
    <name evidence="10 11 12 13" type="primary">LOC110985293</name>
</gene>